<reference evidence="1 2" key="1">
    <citation type="submission" date="2018-07" db="EMBL/GenBank/DDBJ databases">
        <title>Genomic Encyclopedia of Type Strains, Phase IV (KMG-IV): sequencing the most valuable type-strain genomes for metagenomic binning, comparative biology and taxonomic classification.</title>
        <authorList>
            <person name="Goeker M."/>
        </authorList>
    </citation>
    <scope>NUCLEOTIDE SEQUENCE [LARGE SCALE GENOMIC DNA]</scope>
    <source>
        <strain evidence="1 2">DSM 26725</strain>
    </source>
</reference>
<dbReference type="EMBL" id="QRDP01000004">
    <property type="protein sequence ID" value="RED15708.1"/>
    <property type="molecule type" value="Genomic_DNA"/>
</dbReference>
<organism evidence="1 2">
    <name type="scientific">Parasphingopyxis lamellibrachiae</name>
    <dbReference type="NCBI Taxonomy" id="680125"/>
    <lineage>
        <taxon>Bacteria</taxon>
        <taxon>Pseudomonadati</taxon>
        <taxon>Pseudomonadota</taxon>
        <taxon>Alphaproteobacteria</taxon>
        <taxon>Sphingomonadales</taxon>
        <taxon>Sphingomonadaceae</taxon>
        <taxon>Parasphingopyxis</taxon>
    </lineage>
</organism>
<comment type="caution">
    <text evidence="1">The sequence shown here is derived from an EMBL/GenBank/DDBJ whole genome shotgun (WGS) entry which is preliminary data.</text>
</comment>
<sequence>MDDSSKLDTILPHTAPVCGDARILLFTIRRMAIHGLHDAFAANAMLAGYGMRYRKPLVLLRALLVDIARTARGNIIVAPCCTPRMTAHEFALLSAICDPEIGKDLIHPLLKPHRATSAVPTITALNETLGEMGRPLAI</sequence>
<evidence type="ECO:0000313" key="2">
    <source>
        <dbReference type="Proteomes" id="UP000256310"/>
    </source>
</evidence>
<dbReference type="AlphaFoldDB" id="A0A3D9FDG6"/>
<dbReference type="Pfam" id="PF20333">
    <property type="entry name" value="DUF6628"/>
    <property type="match status" value="1"/>
</dbReference>
<gene>
    <name evidence="1" type="ORF">DFR46_0711</name>
</gene>
<dbReference type="RefSeq" id="WP_147297607.1">
    <property type="nucleotide sequence ID" value="NZ_QRDP01000004.1"/>
</dbReference>
<dbReference type="OrthoDB" id="7410293at2"/>
<keyword evidence="2" id="KW-1185">Reference proteome</keyword>
<proteinExistence type="predicted"/>
<protein>
    <submittedName>
        <fullName evidence="1">Uncharacterized protein</fullName>
    </submittedName>
</protein>
<name>A0A3D9FDG6_9SPHN</name>
<accession>A0A3D9FDG6</accession>
<dbReference type="InterPro" id="IPR046736">
    <property type="entry name" value="DUF6628"/>
</dbReference>
<evidence type="ECO:0000313" key="1">
    <source>
        <dbReference type="EMBL" id="RED15708.1"/>
    </source>
</evidence>
<dbReference type="Proteomes" id="UP000256310">
    <property type="component" value="Unassembled WGS sequence"/>
</dbReference>